<organism evidence="1">
    <name type="scientific">Chromera velia CCMP2878</name>
    <dbReference type="NCBI Taxonomy" id="1169474"/>
    <lineage>
        <taxon>Eukaryota</taxon>
        <taxon>Sar</taxon>
        <taxon>Alveolata</taxon>
        <taxon>Colpodellida</taxon>
        <taxon>Chromeraceae</taxon>
        <taxon>Chromera</taxon>
    </lineage>
</organism>
<proteinExistence type="predicted"/>
<accession>A0A0G4FA47</accession>
<gene>
    <name evidence="1" type="ORF">Cvel_15974</name>
</gene>
<dbReference type="AlphaFoldDB" id="A0A0G4FA47"/>
<reference evidence="1" key="1">
    <citation type="submission" date="2014-11" db="EMBL/GenBank/DDBJ databases">
        <authorList>
            <person name="Otto D Thomas"/>
            <person name="Naeem Raeece"/>
        </authorList>
    </citation>
    <scope>NUCLEOTIDE SEQUENCE</scope>
</reference>
<evidence type="ECO:0000313" key="1">
    <source>
        <dbReference type="EMBL" id="CEM09792.1"/>
    </source>
</evidence>
<dbReference type="VEuPathDB" id="CryptoDB:Cvel_15974"/>
<sequence>MGVSVGANRIDWTRTQALDGEEVLYEIDMKETPLPVNDVITAFTDAVGGALGYHLFPPEDLSMVRNCQKAAHGAVLGIEKTIEDRSE</sequence>
<dbReference type="EMBL" id="CDMZ01000231">
    <property type="protein sequence ID" value="CEM09792.1"/>
    <property type="molecule type" value="Genomic_DNA"/>
</dbReference>
<name>A0A0G4FA47_9ALVE</name>
<protein>
    <submittedName>
        <fullName evidence="1">Uncharacterized protein</fullName>
    </submittedName>
</protein>